<dbReference type="EMBL" id="DS268121">
    <property type="protein sequence ID" value="KMU77644.1"/>
    <property type="molecule type" value="Genomic_DNA"/>
</dbReference>
<gene>
    <name evidence="2" type="ORF">CISG_01401</name>
</gene>
<organism evidence="2 3">
    <name type="scientific">Coccidioides immitis RMSCC 3703</name>
    <dbReference type="NCBI Taxonomy" id="454286"/>
    <lineage>
        <taxon>Eukaryota</taxon>
        <taxon>Fungi</taxon>
        <taxon>Dikarya</taxon>
        <taxon>Ascomycota</taxon>
        <taxon>Pezizomycotina</taxon>
        <taxon>Eurotiomycetes</taxon>
        <taxon>Eurotiomycetidae</taxon>
        <taxon>Onygenales</taxon>
        <taxon>Onygenaceae</taxon>
        <taxon>Coccidioides</taxon>
    </lineage>
</organism>
<evidence type="ECO:0000256" key="1">
    <source>
        <dbReference type="SAM" id="MobiDB-lite"/>
    </source>
</evidence>
<evidence type="ECO:0000313" key="3">
    <source>
        <dbReference type="Proteomes" id="UP000054559"/>
    </source>
</evidence>
<sequence>MWNPTDQTRSKATRQLRRVARMSWKKALGLPSTSTCSRPQRPESESRCTP</sequence>
<evidence type="ECO:0000313" key="2">
    <source>
        <dbReference type="EMBL" id="KMU77644.1"/>
    </source>
</evidence>
<accession>A0A0J8QXM6</accession>
<dbReference type="Proteomes" id="UP000054559">
    <property type="component" value="Unassembled WGS sequence"/>
</dbReference>
<feature type="region of interest" description="Disordered" evidence="1">
    <location>
        <begin position="23"/>
        <end position="50"/>
    </location>
</feature>
<name>A0A0J8QXM6_COCIT</name>
<protein>
    <submittedName>
        <fullName evidence="2">Uncharacterized protein</fullName>
    </submittedName>
</protein>
<feature type="compositionally biased region" description="Basic and acidic residues" evidence="1">
    <location>
        <begin position="40"/>
        <end position="50"/>
    </location>
</feature>
<proteinExistence type="predicted"/>
<reference evidence="3" key="1">
    <citation type="journal article" date="2010" name="Genome Res.">
        <title>Population genomic sequencing of Coccidioides fungi reveals recent hybridization and transposon control.</title>
        <authorList>
            <person name="Neafsey D.E."/>
            <person name="Barker B.M."/>
            <person name="Sharpton T.J."/>
            <person name="Stajich J.E."/>
            <person name="Park D.J."/>
            <person name="Whiston E."/>
            <person name="Hung C.-Y."/>
            <person name="McMahan C."/>
            <person name="White J."/>
            <person name="Sykes S."/>
            <person name="Heiman D."/>
            <person name="Young S."/>
            <person name="Zeng Q."/>
            <person name="Abouelleil A."/>
            <person name="Aftuck L."/>
            <person name="Bessette D."/>
            <person name="Brown A."/>
            <person name="FitzGerald M."/>
            <person name="Lui A."/>
            <person name="Macdonald J.P."/>
            <person name="Priest M."/>
            <person name="Orbach M.J."/>
            <person name="Galgiani J.N."/>
            <person name="Kirkland T.N."/>
            <person name="Cole G.T."/>
            <person name="Birren B.W."/>
            <person name="Henn M.R."/>
            <person name="Taylor J.W."/>
            <person name="Rounsley S.D."/>
        </authorList>
    </citation>
    <scope>NUCLEOTIDE SEQUENCE [LARGE SCALE GENOMIC DNA]</scope>
    <source>
        <strain evidence="3">RMSCC 3703</strain>
    </source>
</reference>
<dbReference type="AlphaFoldDB" id="A0A0J8QXM6"/>